<evidence type="ECO:0000256" key="7">
    <source>
        <dbReference type="SAM" id="Phobius"/>
    </source>
</evidence>
<evidence type="ECO:0000313" key="8">
    <source>
        <dbReference type="EMBL" id="GEK59200.1"/>
    </source>
</evidence>
<keyword evidence="9" id="KW-1185">Reference proteome</keyword>
<comment type="subcellular location">
    <subcellularLocation>
        <location evidence="1">Membrane</location>
        <topology evidence="1">Multi-pass membrane protein</topology>
    </subcellularLocation>
</comment>
<comment type="caution">
    <text evidence="8">The sequence shown here is derived from an EMBL/GenBank/DDBJ whole genome shotgun (WGS) entry which is preliminary data.</text>
</comment>
<evidence type="ECO:0000256" key="3">
    <source>
        <dbReference type="ARBA" id="ARBA00022692"/>
    </source>
</evidence>
<feature type="transmembrane region" description="Helical" evidence="7">
    <location>
        <begin position="216"/>
        <end position="236"/>
    </location>
</feature>
<proteinExistence type="inferred from homology"/>
<feature type="transmembrane region" description="Helical" evidence="7">
    <location>
        <begin position="184"/>
        <end position="204"/>
    </location>
</feature>
<feature type="transmembrane region" description="Helical" evidence="7">
    <location>
        <begin position="531"/>
        <end position="552"/>
    </location>
</feature>
<evidence type="ECO:0000256" key="1">
    <source>
        <dbReference type="ARBA" id="ARBA00004141"/>
    </source>
</evidence>
<dbReference type="PANTHER" id="PTHR11819">
    <property type="entry name" value="SOLUTE CARRIER FAMILY 5"/>
    <property type="match status" value="1"/>
</dbReference>
<dbReference type="GO" id="GO:0005886">
    <property type="term" value="C:plasma membrane"/>
    <property type="evidence" value="ECO:0007669"/>
    <property type="project" value="TreeGrafter"/>
</dbReference>
<comment type="similarity">
    <text evidence="2 6">Belongs to the sodium:solute symporter (SSF) (TC 2.A.21) family.</text>
</comment>
<feature type="transmembrane region" description="Helical" evidence="7">
    <location>
        <begin position="144"/>
        <end position="164"/>
    </location>
</feature>
<feature type="transmembrane region" description="Helical" evidence="7">
    <location>
        <begin position="266"/>
        <end position="285"/>
    </location>
</feature>
<keyword evidence="4 7" id="KW-1133">Transmembrane helix</keyword>
<evidence type="ECO:0000256" key="6">
    <source>
        <dbReference type="RuleBase" id="RU362091"/>
    </source>
</evidence>
<feature type="transmembrane region" description="Helical" evidence="7">
    <location>
        <begin position="461"/>
        <end position="479"/>
    </location>
</feature>
<feature type="transmembrane region" description="Helical" evidence="7">
    <location>
        <begin position="485"/>
        <end position="502"/>
    </location>
</feature>
<evidence type="ECO:0000256" key="2">
    <source>
        <dbReference type="ARBA" id="ARBA00006434"/>
    </source>
</evidence>
<dbReference type="AlphaFoldDB" id="A0A510Y760"/>
<feature type="transmembrane region" description="Helical" evidence="7">
    <location>
        <begin position="58"/>
        <end position="80"/>
    </location>
</feature>
<dbReference type="PANTHER" id="PTHR11819:SF195">
    <property type="entry name" value="SODIUM_GLUCOSE COTRANSPORTER 4"/>
    <property type="match status" value="1"/>
</dbReference>
<evidence type="ECO:0000256" key="4">
    <source>
        <dbReference type="ARBA" id="ARBA00022989"/>
    </source>
</evidence>
<keyword evidence="5 7" id="KW-0472">Membrane</keyword>
<keyword evidence="3 7" id="KW-0812">Transmembrane</keyword>
<feature type="transmembrane region" description="Helical" evidence="7">
    <location>
        <begin position="403"/>
        <end position="425"/>
    </location>
</feature>
<dbReference type="InterPro" id="IPR001734">
    <property type="entry name" value="Na/solute_symporter"/>
</dbReference>
<dbReference type="GO" id="GO:0005412">
    <property type="term" value="F:D-glucose:sodium symporter activity"/>
    <property type="evidence" value="ECO:0007669"/>
    <property type="project" value="TreeGrafter"/>
</dbReference>
<gene>
    <name evidence="8" type="primary">yidK</name>
    <name evidence="8" type="ORF">MHA01_21050</name>
</gene>
<dbReference type="EMBL" id="BJUN01000011">
    <property type="protein sequence ID" value="GEK59200.1"/>
    <property type="molecule type" value="Genomic_DNA"/>
</dbReference>
<protein>
    <submittedName>
        <fullName evidence="8">Solute:sodium symporter family transporter</fullName>
    </submittedName>
</protein>
<feature type="transmembrane region" description="Helical" evidence="7">
    <location>
        <begin position="358"/>
        <end position="382"/>
    </location>
</feature>
<organism evidence="8 9">
    <name type="scientific">Marinococcus halophilus</name>
    <dbReference type="NCBI Taxonomy" id="1371"/>
    <lineage>
        <taxon>Bacteria</taxon>
        <taxon>Bacillati</taxon>
        <taxon>Bacillota</taxon>
        <taxon>Bacilli</taxon>
        <taxon>Bacillales</taxon>
        <taxon>Bacillaceae</taxon>
        <taxon>Marinococcus</taxon>
    </lineage>
</organism>
<reference evidence="8 9" key="1">
    <citation type="submission" date="2019-07" db="EMBL/GenBank/DDBJ databases">
        <title>Whole genome shotgun sequence of Marinococcus halophilus NBRC 102359.</title>
        <authorList>
            <person name="Hosoyama A."/>
            <person name="Uohara A."/>
            <person name="Ohji S."/>
            <person name="Ichikawa N."/>
        </authorList>
    </citation>
    <scope>NUCLEOTIDE SEQUENCE [LARGE SCALE GENOMIC DNA]</scope>
    <source>
        <strain evidence="8 9">NBRC 102359</strain>
    </source>
</reference>
<evidence type="ECO:0000313" key="9">
    <source>
        <dbReference type="Proteomes" id="UP000321051"/>
    </source>
</evidence>
<dbReference type="Gene3D" id="1.20.1730.10">
    <property type="entry name" value="Sodium/glucose cotransporter"/>
    <property type="match status" value="1"/>
</dbReference>
<feature type="transmembrane region" description="Helical" evidence="7">
    <location>
        <begin position="437"/>
        <end position="454"/>
    </location>
</feature>
<feature type="transmembrane region" description="Helical" evidence="7">
    <location>
        <begin position="306"/>
        <end position="332"/>
    </location>
</feature>
<dbReference type="InterPro" id="IPR038377">
    <property type="entry name" value="Na/Glc_symporter_sf"/>
</dbReference>
<dbReference type="Proteomes" id="UP000321051">
    <property type="component" value="Unassembled WGS sequence"/>
</dbReference>
<feature type="transmembrane region" description="Helical" evidence="7">
    <location>
        <begin position="25"/>
        <end position="46"/>
    </location>
</feature>
<feature type="transmembrane region" description="Helical" evidence="7">
    <location>
        <begin position="100"/>
        <end position="118"/>
    </location>
</feature>
<dbReference type="CDD" id="cd10328">
    <property type="entry name" value="SLC5sbd_YidK"/>
    <property type="match status" value="1"/>
</dbReference>
<dbReference type="Pfam" id="PF00474">
    <property type="entry name" value="SSF"/>
    <property type="match status" value="1"/>
</dbReference>
<accession>A0A510Y760</accession>
<dbReference type="NCBIfam" id="TIGR00813">
    <property type="entry name" value="sss"/>
    <property type="match status" value="1"/>
</dbReference>
<evidence type="ECO:0000256" key="5">
    <source>
        <dbReference type="ARBA" id="ARBA00023136"/>
    </source>
</evidence>
<dbReference type="NCBIfam" id="NF007790">
    <property type="entry name" value="PRK10484.1"/>
    <property type="match status" value="1"/>
</dbReference>
<sequence length="554" mass="61118">MKQNNNNCFVSIFEICHRHTTKGGLVILSLITFIMIVGAIWLFAYTRSRSVKTDSAEGYFLAGRSLTGITIAGTIIMTNLSTEQIVGQNGQSYASGMEVMAWEVTSAIAIVLLALVFLPKYLKYGVDTVTDFIESRYDKTTKRIASFLFIFTYMTSFLPVVLYSGSLVFNQIFAVDQLLGVEPLTAVAFIAGLTGLIGLLYLLMGGLRLSAFSDTVYGIALLVGGLTIPVLGLMALGDGNFFRGMETIQANTPEKLNSIGAIDSAYVPWPTLFLGMFFNNLFFWCTNQMIVQKALAGRNLKESQKGALYVGFFKIFGALFLVFPGIIAFNLFGGELRTADNAYPRLVTEVLPPSVEGIFAAIIFGAILSSFVGALNATATLFTLDFYKPLIKKDASDRQVARAGKLITVIVALIAILIAPLISFAPSGLYNVVQSFNGLYSMPLLVIIILGFYFKYGTAFAAKVTFITHVVLYGIFWLFMDYHYLYAFSVLFFVDILVLWLVSRLKPIDKPFEFQENINKVDMTPWKHRKWVSAVIIITVVATYLLFSPIGLAG</sequence>
<dbReference type="PROSITE" id="PS50283">
    <property type="entry name" value="NA_SOLUT_SYMP_3"/>
    <property type="match status" value="1"/>
</dbReference>
<name>A0A510Y760_MARHA</name>